<protein>
    <submittedName>
        <fullName evidence="1">Uncharacterized protein</fullName>
    </submittedName>
</protein>
<accession>A0A161KDD5</accession>
<organism evidence="1">
    <name type="scientific">hydrothermal vent metagenome</name>
    <dbReference type="NCBI Taxonomy" id="652676"/>
    <lineage>
        <taxon>unclassified sequences</taxon>
        <taxon>metagenomes</taxon>
        <taxon>ecological metagenomes</taxon>
    </lineage>
</organism>
<dbReference type="EMBL" id="CZQC01000004">
    <property type="protein sequence ID" value="CUS40122.1"/>
    <property type="molecule type" value="Genomic_DNA"/>
</dbReference>
<sequence>MFSSSSAVARSAICTAIASINEVHVIFWGEHNNINITPFQKLVRKTLSFLSGELKSESNLQRFYVEFQDWRETLEEDDSLAWRITELCFASLSSAVDCLFDPECDDLSLIENTLFGLYEEMDELGADSEPLKEYWSALKDEWQEQLNGKTQRPLPQLFFRTLNESDASLFGLER</sequence>
<proteinExistence type="predicted"/>
<gene>
    <name evidence="1" type="ORF">MGWOODY_Tha276</name>
</gene>
<evidence type="ECO:0000313" key="1">
    <source>
        <dbReference type="EMBL" id="CUS40122.1"/>
    </source>
</evidence>
<name>A0A161KDD5_9ZZZZ</name>
<dbReference type="AlphaFoldDB" id="A0A161KDD5"/>
<reference evidence="1" key="1">
    <citation type="submission" date="2015-10" db="EMBL/GenBank/DDBJ databases">
        <authorList>
            <person name="Gilbert D.G."/>
        </authorList>
    </citation>
    <scope>NUCLEOTIDE SEQUENCE</scope>
</reference>